<comment type="similarity">
    <text evidence="11">Belongs to the tRNA nucleotidyltransferase/poly(A) polymerase family. Bacterial CCA-adding enzyme type 3 subfamily.</text>
</comment>
<keyword evidence="9 11" id="KW-0460">Magnesium</keyword>
<evidence type="ECO:0000256" key="1">
    <source>
        <dbReference type="ARBA" id="ARBA00001946"/>
    </source>
</evidence>
<dbReference type="Proteomes" id="UP001168694">
    <property type="component" value="Unassembled WGS sequence"/>
</dbReference>
<feature type="binding site" evidence="11">
    <location>
        <position position="30"/>
    </location>
    <ligand>
        <name>CTP</name>
        <dbReference type="ChEBI" id="CHEBI:37563"/>
    </ligand>
</feature>
<evidence type="ECO:0000259" key="14">
    <source>
        <dbReference type="Pfam" id="PF13735"/>
    </source>
</evidence>
<feature type="binding site" evidence="11">
    <location>
        <position position="27"/>
    </location>
    <ligand>
        <name>CTP</name>
        <dbReference type="ChEBI" id="CHEBI:37563"/>
    </ligand>
</feature>
<keyword evidence="10 11" id="KW-0694">RNA-binding</keyword>
<dbReference type="InterPro" id="IPR032828">
    <property type="entry name" value="PolyA_RNA-bd"/>
</dbReference>
<evidence type="ECO:0000313" key="16">
    <source>
        <dbReference type="Proteomes" id="UP001168694"/>
    </source>
</evidence>
<comment type="function">
    <text evidence="11">Catalyzes the addition and repair of the essential 3'-terminal CCA sequence in tRNAs without using a nucleic acid template. Adds these three nucleotides in the order of C, C, and A to the tRNA nucleotide-73, using CTP and ATP as substrates and producing inorganic pyrophosphate. tRNA 3'-terminal CCA addition is required both for tRNA processing and repair. Also involved in tRNA surveillance by mediating tandem CCA addition to generate a CCACCA at the 3' terminus of unstable tRNAs. While stable tRNAs receive only 3'-terminal CCA, unstable tRNAs are marked with CCACCA and rapidly degraded.</text>
</comment>
<comment type="caution">
    <text evidence="15">The sequence shown here is derived from an EMBL/GenBank/DDBJ whole genome shotgun (WGS) entry which is preliminary data.</text>
</comment>
<feature type="binding site" evidence="11">
    <location>
        <position position="27"/>
    </location>
    <ligand>
        <name>ATP</name>
        <dbReference type="ChEBI" id="CHEBI:30616"/>
    </ligand>
</feature>
<feature type="domain" description="Poly A polymerase head" evidence="12">
    <location>
        <begin position="22"/>
        <end position="141"/>
    </location>
</feature>
<feature type="binding site" evidence="11">
    <location>
        <position position="30"/>
    </location>
    <ligand>
        <name>ATP</name>
        <dbReference type="ChEBI" id="CHEBI:30616"/>
    </ligand>
</feature>
<evidence type="ECO:0000256" key="4">
    <source>
        <dbReference type="ARBA" id="ARBA00022695"/>
    </source>
</evidence>
<dbReference type="PANTHER" id="PTHR46173:SF1">
    <property type="entry name" value="CCA TRNA NUCLEOTIDYLTRANSFERASE 1, MITOCHONDRIAL"/>
    <property type="match status" value="1"/>
</dbReference>
<feature type="binding site" evidence="11">
    <location>
        <position position="111"/>
    </location>
    <ligand>
        <name>ATP</name>
        <dbReference type="ChEBI" id="CHEBI:30616"/>
    </ligand>
</feature>
<feature type="binding site" evidence="11">
    <location>
        <position position="163"/>
    </location>
    <ligand>
        <name>ATP</name>
        <dbReference type="ChEBI" id="CHEBI:30616"/>
    </ligand>
</feature>
<dbReference type="CDD" id="cd05398">
    <property type="entry name" value="NT_ClassII-CCAase"/>
    <property type="match status" value="1"/>
</dbReference>
<feature type="binding site" evidence="11">
    <location>
        <position position="111"/>
    </location>
    <ligand>
        <name>CTP</name>
        <dbReference type="ChEBI" id="CHEBI:37563"/>
    </ligand>
</feature>
<dbReference type="SUPFAM" id="SSF81301">
    <property type="entry name" value="Nucleotidyltransferase"/>
    <property type="match status" value="1"/>
</dbReference>
<gene>
    <name evidence="11" type="primary">cca</name>
    <name evidence="15" type="ORF">QYF49_16280</name>
</gene>
<dbReference type="Pfam" id="PF12627">
    <property type="entry name" value="PolyA_pol_RNAbd"/>
    <property type="match status" value="1"/>
</dbReference>
<dbReference type="Gene3D" id="3.30.460.10">
    <property type="entry name" value="Beta Polymerase, domain 2"/>
    <property type="match status" value="1"/>
</dbReference>
<evidence type="ECO:0000256" key="11">
    <source>
        <dbReference type="HAMAP-Rule" id="MF_01263"/>
    </source>
</evidence>
<dbReference type="InterPro" id="IPR002646">
    <property type="entry name" value="PolA_pol_head_dom"/>
</dbReference>
<dbReference type="PANTHER" id="PTHR46173">
    <property type="entry name" value="CCA TRNA NUCLEOTIDYLTRANSFERASE 1, MITOCHONDRIAL"/>
    <property type="match status" value="1"/>
</dbReference>
<evidence type="ECO:0000259" key="13">
    <source>
        <dbReference type="Pfam" id="PF12627"/>
    </source>
</evidence>
<feature type="binding site" evidence="11">
    <location>
        <position position="42"/>
    </location>
    <ligand>
        <name>Mg(2+)</name>
        <dbReference type="ChEBI" id="CHEBI:18420"/>
    </ligand>
</feature>
<dbReference type="InterPro" id="IPR050264">
    <property type="entry name" value="Bact_CCA-adding_enz_type3_sf"/>
</dbReference>
<keyword evidence="2 11" id="KW-0808">Transferase</keyword>
<evidence type="ECO:0000256" key="6">
    <source>
        <dbReference type="ARBA" id="ARBA00022741"/>
    </source>
</evidence>
<dbReference type="RefSeq" id="WP_290400661.1">
    <property type="nucleotide sequence ID" value="NZ_JAUHLN010000003.1"/>
</dbReference>
<keyword evidence="3 11" id="KW-0819">tRNA processing</keyword>
<evidence type="ECO:0000313" key="15">
    <source>
        <dbReference type="EMBL" id="MDN4074539.1"/>
    </source>
</evidence>
<dbReference type="Pfam" id="PF01743">
    <property type="entry name" value="PolyA_pol"/>
    <property type="match status" value="1"/>
</dbReference>
<evidence type="ECO:0000256" key="5">
    <source>
        <dbReference type="ARBA" id="ARBA00022723"/>
    </source>
</evidence>
<dbReference type="Gene3D" id="1.10.246.80">
    <property type="match status" value="1"/>
</dbReference>
<evidence type="ECO:0000256" key="9">
    <source>
        <dbReference type="ARBA" id="ARBA00022842"/>
    </source>
</evidence>
<keyword evidence="4 11" id="KW-0548">Nucleotidyltransferase</keyword>
<comment type="catalytic activity">
    <reaction evidence="11">
        <text>a tRNA precursor + 2 CTP + ATP = a tRNA with a 3' CCA end + 3 diphosphate</text>
        <dbReference type="Rhea" id="RHEA:14433"/>
        <dbReference type="Rhea" id="RHEA-COMP:10465"/>
        <dbReference type="Rhea" id="RHEA-COMP:10468"/>
        <dbReference type="ChEBI" id="CHEBI:30616"/>
        <dbReference type="ChEBI" id="CHEBI:33019"/>
        <dbReference type="ChEBI" id="CHEBI:37563"/>
        <dbReference type="ChEBI" id="CHEBI:74896"/>
        <dbReference type="ChEBI" id="CHEBI:83071"/>
        <dbReference type="EC" id="2.7.7.72"/>
    </reaction>
</comment>
<feature type="binding site" evidence="11">
    <location>
        <position position="157"/>
    </location>
    <ligand>
        <name>CTP</name>
        <dbReference type="ChEBI" id="CHEBI:37563"/>
    </ligand>
</feature>
<proteinExistence type="inferred from homology"/>
<protein>
    <recommendedName>
        <fullName evidence="11">CCA-adding enzyme</fullName>
        <ecNumber evidence="11">2.7.7.72</ecNumber>
    </recommendedName>
    <alternativeName>
        <fullName evidence="11">CCA tRNA nucleotidyltransferase</fullName>
    </alternativeName>
    <alternativeName>
        <fullName evidence="11">tRNA CCA-pyrophosphorylase</fullName>
    </alternativeName>
    <alternativeName>
        <fullName evidence="11">tRNA adenylyl-/cytidylyl- transferase</fullName>
    </alternativeName>
    <alternativeName>
        <fullName evidence="11">tRNA nucleotidyltransferase</fullName>
    </alternativeName>
    <alternativeName>
        <fullName evidence="11">tRNA-NT</fullName>
    </alternativeName>
</protein>
<feature type="binding site" evidence="11">
    <location>
        <position position="163"/>
    </location>
    <ligand>
        <name>CTP</name>
        <dbReference type="ChEBI" id="CHEBI:37563"/>
    </ligand>
</feature>
<dbReference type="EC" id="2.7.7.72" evidence="11"/>
<comment type="subunit">
    <text evidence="11">Homodimer.</text>
</comment>
<feature type="binding site" evidence="11">
    <location>
        <position position="157"/>
    </location>
    <ligand>
        <name>ATP</name>
        <dbReference type="ChEBI" id="CHEBI:30616"/>
    </ligand>
</feature>
<dbReference type="Gene3D" id="1.20.58.560">
    <property type="match status" value="1"/>
</dbReference>
<dbReference type="GO" id="GO:0004810">
    <property type="term" value="F:CCA tRNA nucleotidyltransferase activity"/>
    <property type="evidence" value="ECO:0007669"/>
    <property type="project" value="UniProtKB-EC"/>
</dbReference>
<reference evidence="15" key="1">
    <citation type="submission" date="2023-06" db="EMBL/GenBank/DDBJ databases">
        <title>Draft Genome Sequences of Representative Paenibacillus Polymyxa, Bacillus cereus, Fictibacillus sp., and Brevibacillus agri Strains Isolated from Amazonian Dark Earth.</title>
        <authorList>
            <person name="Pellegrinetti T.A."/>
            <person name="Cunha I.C.M."/>
            <person name="Chaves M.G."/>
            <person name="Freitas A.S."/>
            <person name="Silva A.V.R."/>
            <person name="Tsai S.M."/>
            <person name="Mendes L.W."/>
        </authorList>
    </citation>
    <scope>NUCLEOTIDE SEQUENCE</scope>
    <source>
        <strain evidence="15">CENA-BCM004</strain>
    </source>
</reference>
<dbReference type="HAMAP" id="MF_01263">
    <property type="entry name" value="CCA_bact_type3"/>
    <property type="match status" value="1"/>
</dbReference>
<dbReference type="Pfam" id="PF13735">
    <property type="entry name" value="tRNA_NucTran2_2"/>
    <property type="match status" value="1"/>
</dbReference>
<comment type="miscellaneous">
    <text evidence="11">A single active site specifically recognizes both ATP and CTP and is responsible for their addition.</text>
</comment>
<feature type="binding site" evidence="11">
    <location>
        <position position="40"/>
    </location>
    <ligand>
        <name>Mg(2+)</name>
        <dbReference type="ChEBI" id="CHEBI:18420"/>
    </ligand>
</feature>
<keyword evidence="8 11" id="KW-0067">ATP-binding</keyword>
<feature type="binding site" evidence="11">
    <location>
        <position position="154"/>
    </location>
    <ligand>
        <name>CTP</name>
        <dbReference type="ChEBI" id="CHEBI:37563"/>
    </ligand>
</feature>
<keyword evidence="6 11" id="KW-0547">Nucleotide-binding</keyword>
<dbReference type="NCBIfam" id="NF009814">
    <property type="entry name" value="PRK13299.1"/>
    <property type="match status" value="1"/>
</dbReference>
<evidence type="ECO:0000256" key="7">
    <source>
        <dbReference type="ARBA" id="ARBA00022800"/>
    </source>
</evidence>
<dbReference type="InterPro" id="IPR032810">
    <property type="entry name" value="CCA-adding_enz_C"/>
</dbReference>
<feature type="binding site" evidence="11">
    <location>
        <position position="160"/>
    </location>
    <ligand>
        <name>CTP</name>
        <dbReference type="ChEBI" id="CHEBI:37563"/>
    </ligand>
</feature>
<keyword evidence="16" id="KW-1185">Reference proteome</keyword>
<feature type="binding site" evidence="11">
    <location>
        <position position="154"/>
    </location>
    <ligand>
        <name>ATP</name>
        <dbReference type="ChEBI" id="CHEBI:30616"/>
    </ligand>
</feature>
<keyword evidence="5 11" id="KW-0479">Metal-binding</keyword>
<dbReference type="InterPro" id="IPR043519">
    <property type="entry name" value="NT_sf"/>
</dbReference>
<dbReference type="SUPFAM" id="SSF81891">
    <property type="entry name" value="Poly A polymerase C-terminal region-like"/>
    <property type="match status" value="1"/>
</dbReference>
<keyword evidence="7 11" id="KW-0692">RNA repair</keyword>
<dbReference type="EMBL" id="JAUHLN010000003">
    <property type="protein sequence ID" value="MDN4074539.1"/>
    <property type="molecule type" value="Genomic_DNA"/>
</dbReference>
<dbReference type="PROSITE" id="PS51257">
    <property type="entry name" value="PROKAR_LIPOPROTEIN"/>
    <property type="match status" value="1"/>
</dbReference>
<accession>A0ABT8E9J3</accession>
<comment type="catalytic activity">
    <reaction evidence="11">
        <text>a tRNA with a 3' CCA end + 2 CTP + ATP = a tRNA with a 3' CCACCA end + 3 diphosphate</text>
        <dbReference type="Rhea" id="RHEA:76235"/>
        <dbReference type="Rhea" id="RHEA-COMP:10468"/>
        <dbReference type="Rhea" id="RHEA-COMP:18655"/>
        <dbReference type="ChEBI" id="CHEBI:30616"/>
        <dbReference type="ChEBI" id="CHEBI:33019"/>
        <dbReference type="ChEBI" id="CHEBI:37563"/>
        <dbReference type="ChEBI" id="CHEBI:83071"/>
        <dbReference type="ChEBI" id="CHEBI:195187"/>
    </reaction>
</comment>
<evidence type="ECO:0000256" key="8">
    <source>
        <dbReference type="ARBA" id="ARBA00022840"/>
    </source>
</evidence>
<organism evidence="15 16">
    <name type="scientific">Fictibacillus terranigra</name>
    <dbReference type="NCBI Taxonomy" id="3058424"/>
    <lineage>
        <taxon>Bacteria</taxon>
        <taxon>Bacillati</taxon>
        <taxon>Bacillota</taxon>
        <taxon>Bacilli</taxon>
        <taxon>Bacillales</taxon>
        <taxon>Fictibacillaceae</taxon>
        <taxon>Fictibacillus</taxon>
    </lineage>
</organism>
<feature type="domain" description="CCA-adding enzyme C-terminal" evidence="14">
    <location>
        <begin position="245"/>
        <end position="389"/>
    </location>
</feature>
<comment type="cofactor">
    <cofactor evidence="1 11">
        <name>Mg(2+)</name>
        <dbReference type="ChEBI" id="CHEBI:18420"/>
    </cofactor>
</comment>
<evidence type="ECO:0000256" key="10">
    <source>
        <dbReference type="ARBA" id="ARBA00022884"/>
    </source>
</evidence>
<feature type="domain" description="tRNA nucleotidyltransferase/poly(A) polymerase RNA and SrmB- binding" evidence="13">
    <location>
        <begin position="169"/>
        <end position="228"/>
    </location>
</feature>
<evidence type="ECO:0000256" key="2">
    <source>
        <dbReference type="ARBA" id="ARBA00022679"/>
    </source>
</evidence>
<feature type="binding site" evidence="11">
    <location>
        <position position="160"/>
    </location>
    <ligand>
        <name>ATP</name>
        <dbReference type="ChEBI" id="CHEBI:30616"/>
    </ligand>
</feature>
<evidence type="ECO:0000256" key="3">
    <source>
        <dbReference type="ARBA" id="ARBA00022694"/>
    </source>
</evidence>
<sequence>MSDLFRGARVIMGKLLQAGHQAYLVGGCVRDYLLNREIGDIDIATSARPEEVRSLFSKTIPVGIEHGTVIVRMEHVSYEVTTFRKEGTYTDRRHPSSVEYIDSLVEDLSRRDFTINAIAMDEDGNLHDPFGGRQHLKEKKIKTVGAAEKRFMEDPLRIMRALRFWSVLGFTLEAETEKACTALADQLKAIAVERIAMEFIKLLRGVEAPSCLKFIFKSELVFSLPELHRYKNSANSLYGVQWTGLEHDEERWAALLFVLGVEDSAAFLKAWKQSNALIRSVQQLIGYLGKDELARMDLYDLGEEQAVSCQRVMNVIKGKPVGEMLTLVQKRFRELPIHQRKQLAINGKDVVKDNERMKGPWIQEMLRKIEQAVVEGEVINEKSAIMEWVRSWKEK</sequence>
<dbReference type="InterPro" id="IPR023068">
    <property type="entry name" value="CCA-adding_enz_firmicutes"/>
</dbReference>
<evidence type="ECO:0000259" key="12">
    <source>
        <dbReference type="Pfam" id="PF01743"/>
    </source>
</evidence>
<name>A0ABT8E9J3_9BACL</name>
<dbReference type="Gene3D" id="1.10.110.30">
    <property type="match status" value="1"/>
</dbReference>